<dbReference type="InterPro" id="IPR011006">
    <property type="entry name" value="CheY-like_superfamily"/>
</dbReference>
<dbReference type="Gene3D" id="3.40.50.2300">
    <property type="match status" value="1"/>
</dbReference>
<dbReference type="SUPFAM" id="SSF52172">
    <property type="entry name" value="CheY-like"/>
    <property type="match status" value="1"/>
</dbReference>
<dbReference type="SUPFAM" id="SSF46894">
    <property type="entry name" value="C-terminal effector domain of the bipartite response regulators"/>
    <property type="match status" value="1"/>
</dbReference>
<dbReference type="PANTHER" id="PTHR43214:SF41">
    <property type="entry name" value="NITRATE_NITRITE RESPONSE REGULATOR PROTEIN NARP"/>
    <property type="match status" value="1"/>
</dbReference>
<dbReference type="OrthoDB" id="7027232at2"/>
<gene>
    <name evidence="10" type="ORF">DM813_28050</name>
</gene>
<evidence type="ECO:0000256" key="4">
    <source>
        <dbReference type="ARBA" id="ARBA00023125"/>
    </source>
</evidence>
<feature type="domain" description="Response regulatory" evidence="8">
    <location>
        <begin position="3"/>
        <end position="118"/>
    </location>
</feature>
<evidence type="ECO:0000256" key="5">
    <source>
        <dbReference type="ARBA" id="ARBA00023163"/>
    </source>
</evidence>
<keyword evidence="5" id="KW-0804">Transcription</keyword>
<accession>A0A443ZES6</accession>
<dbReference type="Pfam" id="PF00072">
    <property type="entry name" value="Response_reg"/>
    <property type="match status" value="1"/>
</dbReference>
<evidence type="ECO:0000256" key="3">
    <source>
        <dbReference type="ARBA" id="ARBA00023015"/>
    </source>
</evidence>
<keyword evidence="2" id="KW-0808">Transferase</keyword>
<dbReference type="SMART" id="SM00421">
    <property type="entry name" value="HTH_LUXR"/>
    <property type="match status" value="1"/>
</dbReference>
<feature type="domain" description="HTH luxR-type" evidence="7">
    <location>
        <begin position="135"/>
        <end position="200"/>
    </location>
</feature>
<dbReference type="PANTHER" id="PTHR43214">
    <property type="entry name" value="TWO-COMPONENT RESPONSE REGULATOR"/>
    <property type="match status" value="1"/>
</dbReference>
<dbReference type="InterPro" id="IPR039420">
    <property type="entry name" value="WalR-like"/>
</dbReference>
<reference evidence="10 11" key="1">
    <citation type="submission" date="2018-06" db="EMBL/GenBank/DDBJ databases">
        <title>Bacteria isolated from soil of Wuhan.</title>
        <authorList>
            <person name="Wei X."/>
            <person name="Chunhua H."/>
        </authorList>
    </citation>
    <scope>NUCLEOTIDE SEQUENCE [LARGE SCALE GENOMIC DNA]</scope>
    <source>
        <strain evidence="11">xwS2</strain>
    </source>
</reference>
<dbReference type="SUPFAM" id="SSF55785">
    <property type="entry name" value="PYP-like sensor domain (PAS domain)"/>
    <property type="match status" value="1"/>
</dbReference>
<dbReference type="InterPro" id="IPR000792">
    <property type="entry name" value="Tscrpt_reg_LuxR_C"/>
</dbReference>
<dbReference type="NCBIfam" id="TIGR00229">
    <property type="entry name" value="sensory_box"/>
    <property type="match status" value="1"/>
</dbReference>
<dbReference type="InterPro" id="IPR035965">
    <property type="entry name" value="PAS-like_dom_sf"/>
</dbReference>
<evidence type="ECO:0000256" key="1">
    <source>
        <dbReference type="ARBA" id="ARBA00022553"/>
    </source>
</evidence>
<dbReference type="InterPro" id="IPR000014">
    <property type="entry name" value="PAS"/>
</dbReference>
<evidence type="ECO:0000256" key="2">
    <source>
        <dbReference type="ARBA" id="ARBA00022777"/>
    </source>
</evidence>
<dbReference type="InterPro" id="IPR013656">
    <property type="entry name" value="PAS_4"/>
</dbReference>
<dbReference type="PROSITE" id="PS50112">
    <property type="entry name" value="PAS"/>
    <property type="match status" value="1"/>
</dbReference>
<dbReference type="CDD" id="cd17535">
    <property type="entry name" value="REC_NarL-like"/>
    <property type="match status" value="1"/>
</dbReference>
<dbReference type="CDD" id="cd06170">
    <property type="entry name" value="LuxR_C_like"/>
    <property type="match status" value="1"/>
</dbReference>
<dbReference type="GO" id="GO:0003677">
    <property type="term" value="F:DNA binding"/>
    <property type="evidence" value="ECO:0007669"/>
    <property type="project" value="UniProtKB-KW"/>
</dbReference>
<dbReference type="SMART" id="SM00448">
    <property type="entry name" value="REC"/>
    <property type="match status" value="1"/>
</dbReference>
<dbReference type="Gene3D" id="1.10.10.10">
    <property type="entry name" value="Winged helix-like DNA-binding domain superfamily/Winged helix DNA-binding domain"/>
    <property type="match status" value="1"/>
</dbReference>
<dbReference type="PRINTS" id="PR00038">
    <property type="entry name" value="HTHLUXR"/>
</dbReference>
<feature type="domain" description="PAS" evidence="9">
    <location>
        <begin position="219"/>
        <end position="291"/>
    </location>
</feature>
<dbReference type="Proteomes" id="UP000288983">
    <property type="component" value="Unassembled WGS sequence"/>
</dbReference>
<dbReference type="Pfam" id="PF00196">
    <property type="entry name" value="GerE"/>
    <property type="match status" value="1"/>
</dbReference>
<organism evidence="10 11">
    <name type="scientific">Pseudomonas alkylphenolica</name>
    <dbReference type="NCBI Taxonomy" id="237609"/>
    <lineage>
        <taxon>Bacteria</taxon>
        <taxon>Pseudomonadati</taxon>
        <taxon>Pseudomonadota</taxon>
        <taxon>Gammaproteobacteria</taxon>
        <taxon>Pseudomonadales</taxon>
        <taxon>Pseudomonadaceae</taxon>
        <taxon>Pseudomonas</taxon>
    </lineage>
</organism>
<evidence type="ECO:0000259" key="9">
    <source>
        <dbReference type="PROSITE" id="PS50112"/>
    </source>
</evidence>
<dbReference type="CDD" id="cd00130">
    <property type="entry name" value="PAS"/>
    <property type="match status" value="1"/>
</dbReference>
<dbReference type="RefSeq" id="WP_128326632.1">
    <property type="nucleotide sequence ID" value="NZ_QJRG01000050.1"/>
</dbReference>
<dbReference type="Gene3D" id="3.30.450.20">
    <property type="entry name" value="PAS domain"/>
    <property type="match status" value="1"/>
</dbReference>
<comment type="caution">
    <text evidence="10">The sequence shown here is derived from an EMBL/GenBank/DDBJ whole genome shotgun (WGS) entry which is preliminary data.</text>
</comment>
<dbReference type="GO" id="GO:0006355">
    <property type="term" value="P:regulation of DNA-templated transcription"/>
    <property type="evidence" value="ECO:0007669"/>
    <property type="project" value="InterPro"/>
</dbReference>
<keyword evidence="4" id="KW-0238">DNA-binding</keyword>
<sequence>MATVLIIDPHPLNALSMESTLTSAGHTVVGVANNGLVGLDLARSESPDLIILDLEVPRLGGLDLIKRIVARKGTTRLLVFTALPAEAYEPLCIAAGASGFVDKTDSPSAFSDAVNKVLHGKTYFQASALRTSTATDNALPPLTAREITVLHYLAEGYRVKQIAGELAISDRTVSTYKSRLLEKTGTHSLVDLLQVAANRGLLEKKAGAKDSADASLSAADLNFNTLLDKVPFPVCLRAPDARIVAANQAFLDYLGLTLESVINARQCDIGVIDTEHLEYARKTYSAAVENRIPYMMVVVVSLRGERRVVKHSGCPVLAEDGEFVGMLCSFIDIGEEENQIQALRDQLAYFSSIYSRRGTYLIQHGQEVTGYINKARDIVASHQHSDDKHALLGLLERIDESVRMVGEMVDLEQGHVRYSPFAQDLNTLTENILKALTDDAMPPRSFLKASPPPWGWIDATPYASLLKALMLHLKHEGANHVSIQASAIERDAGLLDWTLQVSATMTANEQRASPVIYLAMATKISALLQGDLVIAEDDDQRFEAQVKLKVPVAAAHPPH</sequence>
<dbReference type="AlphaFoldDB" id="A0A443ZES6"/>
<name>A0A443ZES6_9PSED</name>
<dbReference type="InterPro" id="IPR001789">
    <property type="entry name" value="Sig_transdc_resp-reg_receiver"/>
</dbReference>
<dbReference type="GO" id="GO:0000160">
    <property type="term" value="P:phosphorelay signal transduction system"/>
    <property type="evidence" value="ECO:0007669"/>
    <property type="project" value="InterPro"/>
</dbReference>
<dbReference type="InterPro" id="IPR058245">
    <property type="entry name" value="NreC/VraR/RcsB-like_REC"/>
</dbReference>
<keyword evidence="2" id="KW-0418">Kinase</keyword>
<evidence type="ECO:0000256" key="6">
    <source>
        <dbReference type="PROSITE-ProRule" id="PRU00169"/>
    </source>
</evidence>
<dbReference type="PROSITE" id="PS00622">
    <property type="entry name" value="HTH_LUXR_1"/>
    <property type="match status" value="1"/>
</dbReference>
<proteinExistence type="predicted"/>
<dbReference type="PROSITE" id="PS50043">
    <property type="entry name" value="HTH_LUXR_2"/>
    <property type="match status" value="1"/>
</dbReference>
<dbReference type="EMBL" id="QJRG01000050">
    <property type="protein sequence ID" value="RWU17214.1"/>
    <property type="molecule type" value="Genomic_DNA"/>
</dbReference>
<dbReference type="PROSITE" id="PS50110">
    <property type="entry name" value="RESPONSE_REGULATORY"/>
    <property type="match status" value="1"/>
</dbReference>
<evidence type="ECO:0000259" key="7">
    <source>
        <dbReference type="PROSITE" id="PS50043"/>
    </source>
</evidence>
<feature type="modified residue" description="4-aspartylphosphate" evidence="6">
    <location>
        <position position="53"/>
    </location>
</feature>
<evidence type="ECO:0000313" key="10">
    <source>
        <dbReference type="EMBL" id="RWU17214.1"/>
    </source>
</evidence>
<keyword evidence="3" id="KW-0805">Transcription regulation</keyword>
<evidence type="ECO:0000313" key="11">
    <source>
        <dbReference type="Proteomes" id="UP000288983"/>
    </source>
</evidence>
<evidence type="ECO:0000259" key="8">
    <source>
        <dbReference type="PROSITE" id="PS50110"/>
    </source>
</evidence>
<dbReference type="GO" id="GO:0016301">
    <property type="term" value="F:kinase activity"/>
    <property type="evidence" value="ECO:0007669"/>
    <property type="project" value="UniProtKB-KW"/>
</dbReference>
<protein>
    <submittedName>
        <fullName evidence="10">Diguanylate cyclase</fullName>
    </submittedName>
</protein>
<dbReference type="Pfam" id="PF08448">
    <property type="entry name" value="PAS_4"/>
    <property type="match status" value="1"/>
</dbReference>
<dbReference type="InterPro" id="IPR016032">
    <property type="entry name" value="Sig_transdc_resp-reg_C-effctor"/>
</dbReference>
<dbReference type="InterPro" id="IPR036388">
    <property type="entry name" value="WH-like_DNA-bd_sf"/>
</dbReference>
<keyword evidence="1 6" id="KW-0597">Phosphoprotein</keyword>